<name>A0A857KUY6_9ACTN</name>
<keyword evidence="2" id="KW-0472">Membrane</keyword>
<reference evidence="3" key="1">
    <citation type="journal article" date="2021" name="Nat. Microbiol.">
        <title>Cocultivation of an ultrasmall environmental parasitic bacterium with lytic ability against bacteria associated with wastewater foams.</title>
        <authorList>
            <person name="Batinovic S."/>
            <person name="Rose J.J.A."/>
            <person name="Ratcliffe J."/>
            <person name="Seviour R.J."/>
            <person name="Petrovski S."/>
        </authorList>
    </citation>
    <scope>NUCLEOTIDE SEQUENCE</scope>
    <source>
        <strain evidence="3">CON44</strain>
    </source>
</reference>
<feature type="transmembrane region" description="Helical" evidence="2">
    <location>
        <begin position="106"/>
        <end position="128"/>
    </location>
</feature>
<evidence type="ECO:0000256" key="1">
    <source>
        <dbReference type="SAM" id="MobiDB-lite"/>
    </source>
</evidence>
<dbReference type="AlphaFoldDB" id="A0A857KUY6"/>
<keyword evidence="2" id="KW-1133">Transmembrane helix</keyword>
<accession>A0A857KUY6</accession>
<feature type="region of interest" description="Disordered" evidence="1">
    <location>
        <begin position="1"/>
        <end position="96"/>
    </location>
</feature>
<dbReference type="RefSeq" id="WP_005189389.1">
    <property type="nucleotide sequence ID" value="NZ_CP045804.1"/>
</dbReference>
<feature type="compositionally biased region" description="Low complexity" evidence="1">
    <location>
        <begin position="18"/>
        <end position="94"/>
    </location>
</feature>
<evidence type="ECO:0000256" key="2">
    <source>
        <dbReference type="SAM" id="Phobius"/>
    </source>
</evidence>
<feature type="compositionally biased region" description="Pro residues" evidence="1">
    <location>
        <begin position="1"/>
        <end position="12"/>
    </location>
</feature>
<keyword evidence="2" id="KW-0812">Transmembrane</keyword>
<organism evidence="3">
    <name type="scientific">Gordonia amarae</name>
    <dbReference type="NCBI Taxonomy" id="36821"/>
    <lineage>
        <taxon>Bacteria</taxon>
        <taxon>Bacillati</taxon>
        <taxon>Actinomycetota</taxon>
        <taxon>Actinomycetes</taxon>
        <taxon>Mycobacteriales</taxon>
        <taxon>Gordoniaceae</taxon>
        <taxon>Gordonia</taxon>
    </lineage>
</organism>
<protein>
    <submittedName>
        <fullName evidence="3">Uncharacterized protein</fullName>
    </submittedName>
</protein>
<evidence type="ECO:0000313" key="3">
    <source>
        <dbReference type="EMBL" id="QHN38749.1"/>
    </source>
</evidence>
<gene>
    <name evidence="3" type="ORF">GII30_05780</name>
</gene>
<dbReference type="EMBL" id="CP045810">
    <property type="protein sequence ID" value="QHN38749.1"/>
    <property type="molecule type" value="Genomic_DNA"/>
</dbReference>
<proteinExistence type="predicted"/>
<sequence>MTTPPPSYPGPYDPRGTPQPGGYPAPAGQHGAFGQPQPYGQQPYGQPQFEQPQGQQPYGQQPGYGQAYPYGQAPQQPGFGQVPPYGQAPGFGAPYPAPPKKSHKGLWITLGIGVVLVAALLGVAVVAATKDKVADSGDVAIGDCLRVSEAGSAVKANEVSCGSTDFHFAVVSKTEDRTACGDYSQLWFTGLGGDRDGKVLCLAPIMQKGSCYQFPTVETDTALADFDDAPCGSAPTVTGARVLRVETKMSSRPTCDSGQAPLYLAKPTPAGYCLAEVTDEWQS</sequence>